<evidence type="ECO:0000313" key="3">
    <source>
        <dbReference type="Proteomes" id="UP000030106"/>
    </source>
</evidence>
<dbReference type="OrthoDB" id="5415741at2759"/>
<dbReference type="SUPFAM" id="SSF46689">
    <property type="entry name" value="Homeodomain-like"/>
    <property type="match status" value="1"/>
</dbReference>
<proteinExistence type="predicted"/>
<comment type="caution">
    <text evidence="2">The sequence shown here is derived from an EMBL/GenBank/DDBJ whole genome shotgun (WGS) entry which is preliminary data.</text>
</comment>
<evidence type="ECO:0008006" key="4">
    <source>
        <dbReference type="Google" id="ProtNLM"/>
    </source>
</evidence>
<dbReference type="AlphaFoldDB" id="A0A0A2W0D8"/>
<reference evidence="2 3" key="1">
    <citation type="submission" date="2012-10" db="EMBL/GenBank/DDBJ databases">
        <title>Genome sequencing and analysis of entomopathogenic fungi Beauveria bassiana D1-5.</title>
        <authorList>
            <person name="Li Q."/>
            <person name="Wang L."/>
            <person name="Zhang Z."/>
            <person name="Wang Q."/>
            <person name="Ren J."/>
            <person name="Wang M."/>
            <person name="Xu W."/>
            <person name="Wang J."/>
            <person name="Lu Y."/>
            <person name="Du Q."/>
            <person name="Sun Z."/>
        </authorList>
    </citation>
    <scope>NUCLEOTIDE SEQUENCE [LARGE SCALE GENOMIC DNA]</scope>
    <source>
        <strain evidence="2 3">D1-5</strain>
    </source>
</reference>
<dbReference type="HOGENOM" id="CLU_1151625_0_0_1"/>
<organism evidence="2 3">
    <name type="scientific">Beauveria bassiana D1-5</name>
    <dbReference type="NCBI Taxonomy" id="1245745"/>
    <lineage>
        <taxon>Eukaryota</taxon>
        <taxon>Fungi</taxon>
        <taxon>Dikarya</taxon>
        <taxon>Ascomycota</taxon>
        <taxon>Pezizomycotina</taxon>
        <taxon>Sordariomycetes</taxon>
        <taxon>Hypocreomycetidae</taxon>
        <taxon>Hypocreales</taxon>
        <taxon>Cordycipitaceae</taxon>
        <taxon>Beauveria</taxon>
    </lineage>
</organism>
<dbReference type="Proteomes" id="UP000030106">
    <property type="component" value="Unassembled WGS sequence"/>
</dbReference>
<gene>
    <name evidence="2" type="ORF">BBAD15_g2187</name>
</gene>
<sequence length="241" mass="26867">MRAQTELATRALILTLKAPFCGKSTAEIASLTGVSTRTVDRIWARAIERGFDPAVLPVVLKDEYLEDAPRSGRPSKHTPTNQDLVVAKIREERYDREKTSAVLAAELTAEGIPISAKTVRSSLRKANLPKNEANEEARPDTEYARRPATDTRSMDESVKSINLGRRVDDVDRTREMPRDVVGDMVCDLVGHPQMAESHYVYKFNLISDSEYRTFAFLAIFPHRSPDSRHCITAGKAPSQAV</sequence>
<protein>
    <recommendedName>
        <fullName evidence="4">Transposase Tc1-like domain-containing protein</fullName>
    </recommendedName>
</protein>
<accession>A0A0A2W0D8</accession>
<dbReference type="STRING" id="1245745.A0A0A2W0D8"/>
<feature type="compositionally biased region" description="Basic and acidic residues" evidence="1">
    <location>
        <begin position="132"/>
        <end position="156"/>
    </location>
</feature>
<dbReference type="InterPro" id="IPR009057">
    <property type="entry name" value="Homeodomain-like_sf"/>
</dbReference>
<evidence type="ECO:0000256" key="1">
    <source>
        <dbReference type="SAM" id="MobiDB-lite"/>
    </source>
</evidence>
<dbReference type="EMBL" id="ANFO01000147">
    <property type="protein sequence ID" value="KGQ12072.1"/>
    <property type="molecule type" value="Genomic_DNA"/>
</dbReference>
<feature type="region of interest" description="Disordered" evidence="1">
    <location>
        <begin position="121"/>
        <end position="156"/>
    </location>
</feature>
<evidence type="ECO:0000313" key="2">
    <source>
        <dbReference type="EMBL" id="KGQ12072.1"/>
    </source>
</evidence>
<name>A0A0A2W0D8_BEABA</name>